<evidence type="ECO:0000313" key="1">
    <source>
        <dbReference type="EMBL" id="KAK8761720.1"/>
    </source>
</evidence>
<dbReference type="EMBL" id="JARKHS020030826">
    <property type="protein sequence ID" value="KAK8761720.1"/>
    <property type="molecule type" value="Genomic_DNA"/>
</dbReference>
<sequence length="466" mass="51535">MHTTKWFSQPTKMRIAHGNVLLAAAILFTGGSPTQSLRFIEKAGICCFSKRTYDRIQKSILIPAVHKLSEQERTVSLSHLRTTWAKLAGDSRADSPGYCVKYGTYSLMDTTINRLIDFQLVQSNEVSCSGAMELEGLKRGLVFLADSNVQALELVTDRHTQVRSYMKKEQPDVTHLVDVWHVGKGLRKKLLAASKSKGYAVGSGDGDLTNAIWKSILNHVQDIHSGHGKVYDGCQHGDLLPRKWIYAGTDAYSKLTFVLHNKRFLDDLRQISPSYQTSSLESFHSVINRFAPKGFSFSYHLMSARSALAALHYNENADRAQDRTATGALRWKKKHPKASKGKPVVCPNKEPPTYGYVSQLFSIVDELMENGSYSIVQASMLLSTSPPPLSSHFEPVDKTELAQAHLLRFSAHRGWLLVAQPSQVSAIGSDGVPFCPVEQAEDVADVSKSPCSILFGHSDGAWISQA</sequence>
<dbReference type="PANTHER" id="PTHR31751:SF42">
    <property type="entry name" value="PROTEIN CBG10204"/>
    <property type="match status" value="1"/>
</dbReference>
<evidence type="ECO:0000313" key="2">
    <source>
        <dbReference type="Proteomes" id="UP001321473"/>
    </source>
</evidence>
<organism evidence="1 2">
    <name type="scientific">Amblyomma americanum</name>
    <name type="common">Lone star tick</name>
    <dbReference type="NCBI Taxonomy" id="6943"/>
    <lineage>
        <taxon>Eukaryota</taxon>
        <taxon>Metazoa</taxon>
        <taxon>Ecdysozoa</taxon>
        <taxon>Arthropoda</taxon>
        <taxon>Chelicerata</taxon>
        <taxon>Arachnida</taxon>
        <taxon>Acari</taxon>
        <taxon>Parasitiformes</taxon>
        <taxon>Ixodida</taxon>
        <taxon>Ixodoidea</taxon>
        <taxon>Ixodidae</taxon>
        <taxon>Amblyomminae</taxon>
        <taxon>Amblyomma</taxon>
    </lineage>
</organism>
<protein>
    <submittedName>
        <fullName evidence="1">Uncharacterized protein</fullName>
    </submittedName>
</protein>
<accession>A0AAQ4DGY0</accession>
<comment type="caution">
    <text evidence="1">The sequence shown here is derived from an EMBL/GenBank/DDBJ whole genome shotgun (WGS) entry which is preliminary data.</text>
</comment>
<name>A0AAQ4DGY0_AMBAM</name>
<gene>
    <name evidence="1" type="ORF">V5799_027013</name>
</gene>
<proteinExistence type="predicted"/>
<reference evidence="1 2" key="1">
    <citation type="journal article" date="2023" name="Arcadia Sci">
        <title>De novo assembly of a long-read Amblyomma americanum tick genome.</title>
        <authorList>
            <person name="Chou S."/>
            <person name="Poskanzer K.E."/>
            <person name="Rollins M."/>
            <person name="Thuy-Boun P.S."/>
        </authorList>
    </citation>
    <scope>NUCLEOTIDE SEQUENCE [LARGE SCALE GENOMIC DNA]</scope>
    <source>
        <strain evidence="1">F_SG_1</strain>
        <tissue evidence="1">Salivary glands</tissue>
    </source>
</reference>
<keyword evidence="2" id="KW-1185">Reference proteome</keyword>
<dbReference type="AlphaFoldDB" id="A0AAQ4DGY0"/>
<dbReference type="PANTHER" id="PTHR31751">
    <property type="entry name" value="SI:CH211-108C17.2-RELATED-RELATED"/>
    <property type="match status" value="1"/>
</dbReference>
<dbReference type="Proteomes" id="UP001321473">
    <property type="component" value="Unassembled WGS sequence"/>
</dbReference>